<organism evidence="1 2">
    <name type="scientific">Meloidogyne enterolobii</name>
    <name type="common">Root-knot nematode worm</name>
    <name type="synonym">Meloidogyne mayaguensis</name>
    <dbReference type="NCBI Taxonomy" id="390850"/>
    <lineage>
        <taxon>Eukaryota</taxon>
        <taxon>Metazoa</taxon>
        <taxon>Ecdysozoa</taxon>
        <taxon>Nematoda</taxon>
        <taxon>Chromadorea</taxon>
        <taxon>Rhabditida</taxon>
        <taxon>Tylenchina</taxon>
        <taxon>Tylenchomorpha</taxon>
        <taxon>Tylenchoidea</taxon>
        <taxon>Meloidogynidae</taxon>
        <taxon>Meloidogyninae</taxon>
        <taxon>Meloidogyne</taxon>
    </lineage>
</organism>
<protein>
    <submittedName>
        <fullName evidence="1">Uncharacterized protein</fullName>
    </submittedName>
</protein>
<evidence type="ECO:0000313" key="2">
    <source>
        <dbReference type="Proteomes" id="UP001497535"/>
    </source>
</evidence>
<gene>
    <name evidence="1" type="ORF">MENTE1834_LOCUS35346</name>
</gene>
<accession>A0ACB1A9P1</accession>
<comment type="caution">
    <text evidence="1">The sequence shown here is derived from an EMBL/GenBank/DDBJ whole genome shotgun (WGS) entry which is preliminary data.</text>
</comment>
<sequence>MLSNQVTQLERERERTTSELSDAKDRIRRLQDQLTDSQQEAENAHLEHKALKAEFER</sequence>
<dbReference type="EMBL" id="CAVMJV010000067">
    <property type="protein sequence ID" value="CAK5087731.1"/>
    <property type="molecule type" value="Genomic_DNA"/>
</dbReference>
<reference evidence="1" key="1">
    <citation type="submission" date="2023-11" db="EMBL/GenBank/DDBJ databases">
        <authorList>
            <person name="Poullet M."/>
        </authorList>
    </citation>
    <scope>NUCLEOTIDE SEQUENCE</scope>
    <source>
        <strain evidence="1">E1834</strain>
    </source>
</reference>
<name>A0ACB1A9P1_MELEN</name>
<keyword evidence="2" id="KW-1185">Reference proteome</keyword>
<proteinExistence type="predicted"/>
<evidence type="ECO:0000313" key="1">
    <source>
        <dbReference type="EMBL" id="CAK5087731.1"/>
    </source>
</evidence>
<dbReference type="Proteomes" id="UP001497535">
    <property type="component" value="Unassembled WGS sequence"/>
</dbReference>